<feature type="compositionally biased region" description="Basic residues" evidence="1">
    <location>
        <begin position="123"/>
        <end position="137"/>
    </location>
</feature>
<dbReference type="AlphaFoldDB" id="A0AAD6V7P6"/>
<reference evidence="2" key="1">
    <citation type="submission" date="2023-03" db="EMBL/GenBank/DDBJ databases">
        <title>Massive genome expansion in bonnet fungi (Mycena s.s.) driven by repeated elements and novel gene families across ecological guilds.</title>
        <authorList>
            <consortium name="Lawrence Berkeley National Laboratory"/>
            <person name="Harder C.B."/>
            <person name="Miyauchi S."/>
            <person name="Viragh M."/>
            <person name="Kuo A."/>
            <person name="Thoen E."/>
            <person name="Andreopoulos B."/>
            <person name="Lu D."/>
            <person name="Skrede I."/>
            <person name="Drula E."/>
            <person name="Henrissat B."/>
            <person name="Morin E."/>
            <person name="Kohler A."/>
            <person name="Barry K."/>
            <person name="LaButti K."/>
            <person name="Morin E."/>
            <person name="Salamov A."/>
            <person name="Lipzen A."/>
            <person name="Mereny Z."/>
            <person name="Hegedus B."/>
            <person name="Baldrian P."/>
            <person name="Stursova M."/>
            <person name="Weitz H."/>
            <person name="Taylor A."/>
            <person name="Grigoriev I.V."/>
            <person name="Nagy L.G."/>
            <person name="Martin F."/>
            <person name="Kauserud H."/>
        </authorList>
    </citation>
    <scope>NUCLEOTIDE SEQUENCE</scope>
    <source>
        <strain evidence="2">9144</strain>
    </source>
</reference>
<evidence type="ECO:0000313" key="3">
    <source>
        <dbReference type="Proteomes" id="UP001219525"/>
    </source>
</evidence>
<feature type="compositionally biased region" description="Basic and acidic residues" evidence="1">
    <location>
        <begin position="141"/>
        <end position="151"/>
    </location>
</feature>
<gene>
    <name evidence="2" type="ORF">GGX14DRAFT_655069</name>
</gene>
<feature type="compositionally biased region" description="Polar residues" evidence="1">
    <location>
        <begin position="587"/>
        <end position="598"/>
    </location>
</feature>
<feature type="region of interest" description="Disordered" evidence="1">
    <location>
        <begin position="587"/>
        <end position="606"/>
    </location>
</feature>
<feature type="region of interest" description="Disordered" evidence="1">
    <location>
        <begin position="544"/>
        <end position="564"/>
    </location>
</feature>
<dbReference type="EMBL" id="JARJCW010000057">
    <property type="protein sequence ID" value="KAJ7201831.1"/>
    <property type="molecule type" value="Genomic_DNA"/>
</dbReference>
<feature type="compositionally biased region" description="Basic and acidic residues" evidence="1">
    <location>
        <begin position="169"/>
        <end position="187"/>
    </location>
</feature>
<sequence length="841" mass="92276">MVTITYSDTPTVTKEEDIIDRREKSIPKKECVQAPTEWNTQKEACANTWGEQVSPVLHDAPKQLQSVKMLNIMKGVERNDRMEVGEMTQGIMGNGGKRAARSIWGNGVGMRSSMKPRGVSMMRTRRRAQRASRKRIGMARPAERTSSRDTAQDASDAQEIALIMKGQKAMRDHSPEHRPRVSGERKGAGPIICQKYNAGLAKAGGLGRNHELRSAATGHVYKHSSMQAEPACDVRAIMLVPSCPDSGPAAVATALAMPTFLVVHPSKVLAGLAIKFTGTRSTNLMAVPRDYPESRSTTLVSDHPGHPECILELLMAALPPSSPKNVPSAATWFYQILYPWDAEPMVYHAVLYCMHNYKSPFIWHPHTDVQRYVAGHHQFESTCSPSAEHRLNHDTDVIPTIENSPQLKIAQGNHPPVLNCHATGGASSLSCAVLNTRDVYLASLHIRIGPFIGRIHNVYQIPMPIDMVLLNVMITTRTMFKSVRYLKWYWACSIDDHVLRILGAKQVVVKSKDIYSIPLGKAWRSHGKIGQKLAENEKAGPTYIGSAVSRGSDSRGVDGRSDEPEEYVGSLECVSFHAKTAEWNITHTAPQRSKNPSSEVEENGVDLPALQRSSLVPVDAEGICTPRAAEKIVPGEILARAAFPAGDRVEYQRGVTPGNLQLTSKGGRVEYPGSGGGFGAACAGGNVGYGGIERSGGGEWLRAGTRRKRVPRGAKLVRVWATEYENWRKQRMRDVRDVRLVPGVRRVQGELEAAVVTVTLTMRHLEGAVRLTCWNSVRNVPSVYCDAHRRGTCTGIGGRSKRRCGVTPITGGNPIRRICGPLADADAFEHTLTLFDIRQAH</sequence>
<evidence type="ECO:0000313" key="2">
    <source>
        <dbReference type="EMBL" id="KAJ7201831.1"/>
    </source>
</evidence>
<evidence type="ECO:0000256" key="1">
    <source>
        <dbReference type="SAM" id="MobiDB-lite"/>
    </source>
</evidence>
<protein>
    <submittedName>
        <fullName evidence="2">Uncharacterized protein</fullName>
    </submittedName>
</protein>
<dbReference type="Proteomes" id="UP001219525">
    <property type="component" value="Unassembled WGS sequence"/>
</dbReference>
<feature type="region of interest" description="Disordered" evidence="1">
    <location>
        <begin position="107"/>
        <end position="187"/>
    </location>
</feature>
<proteinExistence type="predicted"/>
<accession>A0AAD6V7P6</accession>
<organism evidence="2 3">
    <name type="scientific">Mycena pura</name>
    <dbReference type="NCBI Taxonomy" id="153505"/>
    <lineage>
        <taxon>Eukaryota</taxon>
        <taxon>Fungi</taxon>
        <taxon>Dikarya</taxon>
        <taxon>Basidiomycota</taxon>
        <taxon>Agaricomycotina</taxon>
        <taxon>Agaricomycetes</taxon>
        <taxon>Agaricomycetidae</taxon>
        <taxon>Agaricales</taxon>
        <taxon>Marasmiineae</taxon>
        <taxon>Mycenaceae</taxon>
        <taxon>Mycena</taxon>
    </lineage>
</organism>
<name>A0AAD6V7P6_9AGAR</name>
<feature type="compositionally biased region" description="Basic and acidic residues" evidence="1">
    <location>
        <begin position="552"/>
        <end position="562"/>
    </location>
</feature>
<comment type="caution">
    <text evidence="2">The sequence shown here is derived from an EMBL/GenBank/DDBJ whole genome shotgun (WGS) entry which is preliminary data.</text>
</comment>
<keyword evidence="3" id="KW-1185">Reference proteome</keyword>